<feature type="region of interest" description="Disordered" evidence="2">
    <location>
        <begin position="433"/>
        <end position="454"/>
    </location>
</feature>
<dbReference type="PANTHER" id="PTHR46427">
    <property type="entry name" value="ANKYRIN REPEAT AND LEM DOMAIN-CONTAINING PROTEIN 1"/>
    <property type="match status" value="1"/>
</dbReference>
<dbReference type="PROSITE" id="PS50088">
    <property type="entry name" value="ANK_REPEAT"/>
    <property type="match status" value="2"/>
</dbReference>
<dbReference type="GO" id="GO:0005737">
    <property type="term" value="C:cytoplasm"/>
    <property type="evidence" value="ECO:0007669"/>
    <property type="project" value="TreeGrafter"/>
</dbReference>
<dbReference type="Gene3D" id="1.10.720.40">
    <property type="match status" value="1"/>
</dbReference>
<feature type="repeat" description="ANK" evidence="1">
    <location>
        <begin position="77"/>
        <end position="109"/>
    </location>
</feature>
<feature type="compositionally biased region" description="Polar residues" evidence="2">
    <location>
        <begin position="756"/>
        <end position="771"/>
    </location>
</feature>
<protein>
    <recommendedName>
        <fullName evidence="3">LEM domain-containing protein</fullName>
    </recommendedName>
</protein>
<proteinExistence type="predicted"/>
<evidence type="ECO:0000259" key="3">
    <source>
        <dbReference type="PROSITE" id="PS50954"/>
    </source>
</evidence>
<evidence type="ECO:0000313" key="5">
    <source>
        <dbReference type="Proteomes" id="UP000694569"/>
    </source>
</evidence>
<dbReference type="AlphaFoldDB" id="A0A8C5P8P6"/>
<dbReference type="InterPro" id="IPR002110">
    <property type="entry name" value="Ankyrin_rpt"/>
</dbReference>
<dbReference type="InterPro" id="IPR034998">
    <property type="entry name" value="ANKLE1"/>
</dbReference>
<keyword evidence="1" id="KW-0040">ANK repeat</keyword>
<name>A0A8C5P8P6_9ANUR</name>
<dbReference type="CDD" id="cd10454">
    <property type="entry name" value="GIY-YIG_COG3680_Meta"/>
    <property type="match status" value="1"/>
</dbReference>
<dbReference type="InterPro" id="IPR003887">
    <property type="entry name" value="LEM_dom"/>
</dbReference>
<dbReference type="PROSITE" id="PS50954">
    <property type="entry name" value="LEM"/>
    <property type="match status" value="1"/>
</dbReference>
<evidence type="ECO:0000256" key="2">
    <source>
        <dbReference type="SAM" id="MobiDB-lite"/>
    </source>
</evidence>
<dbReference type="GeneTree" id="ENSGT00510000049316"/>
<reference evidence="4" key="2">
    <citation type="submission" date="2025-09" db="UniProtKB">
        <authorList>
            <consortium name="Ensembl"/>
        </authorList>
    </citation>
    <scope>IDENTIFICATION</scope>
</reference>
<dbReference type="GO" id="GO:0000712">
    <property type="term" value="P:resolution of meiotic recombination intermediates"/>
    <property type="evidence" value="ECO:0007669"/>
    <property type="project" value="TreeGrafter"/>
</dbReference>
<accession>A0A8C5P8P6</accession>
<feature type="compositionally biased region" description="Polar residues" evidence="2">
    <location>
        <begin position="616"/>
        <end position="629"/>
    </location>
</feature>
<feature type="domain" description="LEM" evidence="3">
    <location>
        <begin position="1014"/>
        <end position="1059"/>
    </location>
</feature>
<dbReference type="PANTHER" id="PTHR46427:SF1">
    <property type="entry name" value="ANKYRIN REPEAT AND LEM DOMAIN-CONTAINING PROTEIN 1"/>
    <property type="match status" value="1"/>
</dbReference>
<dbReference type="GO" id="GO:0000724">
    <property type="term" value="P:double-strand break repair via homologous recombination"/>
    <property type="evidence" value="ECO:0007669"/>
    <property type="project" value="TreeGrafter"/>
</dbReference>
<evidence type="ECO:0000313" key="4">
    <source>
        <dbReference type="Ensembl" id="ENSLLEP00000006139.1"/>
    </source>
</evidence>
<feature type="repeat" description="ANK" evidence="1">
    <location>
        <begin position="41"/>
        <end position="76"/>
    </location>
</feature>
<evidence type="ECO:0000256" key="1">
    <source>
        <dbReference type="PROSITE-ProRule" id="PRU00023"/>
    </source>
</evidence>
<dbReference type="InterPro" id="IPR011015">
    <property type="entry name" value="LEM/LEM-like_dom_sf"/>
</dbReference>
<sequence length="1278" mass="142773">MAVRSMESLAQRLCEAVENEDTKEVEALLKRGANPNLVLPNGVAAIHLASGKENESALRCLGLILQHGGDPNVRSMEELTPVHVAASWGCCKALVALLRRGGDPTLQDQDGNTASDLALNEQNRRSVVTLQEYMERNADGAWADRNYGDGTNKTYDDITQISCISLLLEAPCDNSVLSSTRLSSLSYLEERANVGKRIMDNAVIQSQVDLLSLDADDELKYKEPDQLSKRGSFTSCKILPSMKPNKLSSDHVDCKMSNFEQLPSTQALSAHCCVADSSRFLKGDVHYLKAMDLHFVQEQQFTVPINGHKVIDRFCFAKNDFSKRAQVDGGDIVVMNSNVCMDPKINSWKMSGLDVTSPDHVFIYNRGTTKEADLEETLIMTDHDMHEDLGDDQHESCSSNYNSCQSDCSPNIMEGSNVNGESNFKSQEIQLSQVNDGRQSPNAICKGRKTSLEEKSSRTVNMQVSSQECTPLLPEKNTWNLGNRCTEMCTPQLNHHTEETGPKTVTPHENRIQLAEPLRRDTEVPCIDQSSTLISVRDNADLSITQGILSNESQTQLVGLSQSITGETCTGQSSIIKTGRGDDDYKNDHQDLRSRLRHMMLLTKACASKLLKDTQPVQNNDLSQGSASDTIPVKPEEMSEEEQSQVISEKLKATMLLTKRQQSCTVSAAPDTLAVETDALVQENWDTELRAKLRNLMLSTKEFPVLSIGDEGKEKPHCFFTPRTKSRLNSSSRHSNSSLFDETIEMPQRGMRVRSPDSTLRSPLPNTSRIVSSEKKSGNCELNGLKVQSVVSVNQGEKNQSTLLKAEEIVNVSDFLTDDLSTESETTLCGSHLKEKQRVPVVEYSGNTWLTEDGEESSVGCPKEHPINGPLQGGYQFPGSCYNGSLVHSTLLEDPVVKSRSYAKPRYSFSRLSCIVTPKELRNPCQQKQISYPAAEVVPLSPGGRPVNESRDEPVDYLYLDGDKGHSLIERHVPCMDTTSRDLAMDIVDTILYDWREYKTSTQAVCPTLPNRVAVELYRLSNAELARRLMEVGEDNCEPVTSQNRKSYIKLLDKRLKEHAGKRNKGFTGTTGHSPELSLAIHTFDVPDCNSDEAVLSLEFDQPDKTRKWREGILKCSFNYLLMDPRVSQNLPSRCNNISERECFRTFVSSIFYVGKGKRSRPYSHLYEALTHYKGSSKQMCSKVQHILDIWKSGLGVISLHCFQNTIPVEAYTREACLVDAIGLKMITNQKKGVYYGQMHNWNPTRQRRLGVHMLYKAMQIFLAEGERQLRPPDIHSK</sequence>
<keyword evidence="5" id="KW-1185">Reference proteome</keyword>
<dbReference type="Pfam" id="PF12796">
    <property type="entry name" value="Ank_2"/>
    <property type="match status" value="1"/>
</dbReference>
<dbReference type="InterPro" id="IPR036770">
    <property type="entry name" value="Ankyrin_rpt-contain_sf"/>
</dbReference>
<dbReference type="Ensembl" id="ENSLLET00000006395.1">
    <property type="protein sequence ID" value="ENSLLEP00000006139.1"/>
    <property type="gene ID" value="ENSLLEG00000003871.1"/>
</dbReference>
<dbReference type="SMART" id="SM00248">
    <property type="entry name" value="ANK"/>
    <property type="match status" value="3"/>
</dbReference>
<dbReference type="Pfam" id="PF22945">
    <property type="entry name" value="LEM-3_GIY-YIG"/>
    <property type="match status" value="1"/>
</dbReference>
<dbReference type="CDD" id="cd12934">
    <property type="entry name" value="LEM"/>
    <property type="match status" value="1"/>
</dbReference>
<organism evidence="4 5">
    <name type="scientific">Leptobrachium leishanense</name>
    <name type="common">Leishan spiny toad</name>
    <dbReference type="NCBI Taxonomy" id="445787"/>
    <lineage>
        <taxon>Eukaryota</taxon>
        <taxon>Metazoa</taxon>
        <taxon>Chordata</taxon>
        <taxon>Craniata</taxon>
        <taxon>Vertebrata</taxon>
        <taxon>Euteleostomi</taxon>
        <taxon>Amphibia</taxon>
        <taxon>Batrachia</taxon>
        <taxon>Anura</taxon>
        <taxon>Pelobatoidea</taxon>
        <taxon>Megophryidae</taxon>
        <taxon>Leptobrachium</taxon>
    </lineage>
</organism>
<dbReference type="Proteomes" id="UP000694569">
    <property type="component" value="Unplaced"/>
</dbReference>
<dbReference type="GO" id="GO:0004520">
    <property type="term" value="F:DNA endonuclease activity"/>
    <property type="evidence" value="ECO:0007669"/>
    <property type="project" value="TreeGrafter"/>
</dbReference>
<reference evidence="4" key="1">
    <citation type="submission" date="2025-08" db="UniProtKB">
        <authorList>
            <consortium name="Ensembl"/>
        </authorList>
    </citation>
    <scope>IDENTIFICATION</scope>
</reference>
<feature type="region of interest" description="Disordered" evidence="2">
    <location>
        <begin position="749"/>
        <end position="775"/>
    </location>
</feature>
<dbReference type="OrthoDB" id="1601181at2759"/>
<dbReference type="GO" id="GO:0005654">
    <property type="term" value="C:nucleoplasm"/>
    <property type="evidence" value="ECO:0007669"/>
    <property type="project" value="TreeGrafter"/>
</dbReference>
<dbReference type="SUPFAM" id="SSF48403">
    <property type="entry name" value="Ankyrin repeat"/>
    <property type="match status" value="1"/>
</dbReference>
<dbReference type="Gene3D" id="1.25.40.20">
    <property type="entry name" value="Ankyrin repeat-containing domain"/>
    <property type="match status" value="1"/>
</dbReference>
<feature type="compositionally biased region" description="Polar residues" evidence="2">
    <location>
        <begin position="433"/>
        <end position="442"/>
    </location>
</feature>
<feature type="region of interest" description="Disordered" evidence="2">
    <location>
        <begin position="616"/>
        <end position="641"/>
    </location>
</feature>